<keyword evidence="3" id="KW-0808">Transferase</keyword>
<keyword evidence="4" id="KW-1185">Reference proteome</keyword>
<keyword evidence="3" id="KW-0418">Kinase</keyword>
<evidence type="ECO:0000313" key="3">
    <source>
        <dbReference type="EMBL" id="MBP1933498.1"/>
    </source>
</evidence>
<dbReference type="EC" id="2.7.11.1" evidence="3"/>
<dbReference type="Gene3D" id="3.30.565.10">
    <property type="entry name" value="Histidine kinase-like ATPase, C-terminal domain"/>
    <property type="match status" value="1"/>
</dbReference>
<dbReference type="CDD" id="cd16936">
    <property type="entry name" value="HATPase_RsbW-like"/>
    <property type="match status" value="1"/>
</dbReference>
<organism evidence="3 4">
    <name type="scientific">Ammoniphilus resinae</name>
    <dbReference type="NCBI Taxonomy" id="861532"/>
    <lineage>
        <taxon>Bacteria</taxon>
        <taxon>Bacillati</taxon>
        <taxon>Bacillota</taxon>
        <taxon>Bacilli</taxon>
        <taxon>Bacillales</taxon>
        <taxon>Paenibacillaceae</taxon>
        <taxon>Aneurinibacillus group</taxon>
        <taxon>Ammoniphilus</taxon>
    </lineage>
</organism>
<dbReference type="EMBL" id="JAGGKT010000011">
    <property type="protein sequence ID" value="MBP1933498.1"/>
    <property type="molecule type" value="Genomic_DNA"/>
</dbReference>
<dbReference type="Pfam" id="PF13581">
    <property type="entry name" value="HATPase_c_2"/>
    <property type="match status" value="1"/>
</dbReference>
<gene>
    <name evidence="3" type="ORF">J2Z37_003511</name>
</gene>
<dbReference type="RefSeq" id="WP_209811506.1">
    <property type="nucleotide sequence ID" value="NZ_JAGGKT010000011.1"/>
</dbReference>
<dbReference type="SUPFAM" id="SSF55874">
    <property type="entry name" value="ATPase domain of HSP90 chaperone/DNA topoisomerase II/histidine kinase"/>
    <property type="match status" value="1"/>
</dbReference>
<sequence length="133" mass="15638">MNIQSQFGEEKHVIKQLDLYLSQGALQEDEYYDIRTAVTEACLNAMEHGNQLQNLLPVKIHFEWLESRLIIIVKDCGKGFGRIPTNREDDRGWGLAFIQHLMDYCTYYIDLTDRCFCMHMEKELKNKHQPEGL</sequence>
<dbReference type="GO" id="GO:0004674">
    <property type="term" value="F:protein serine/threonine kinase activity"/>
    <property type="evidence" value="ECO:0007669"/>
    <property type="project" value="UniProtKB-EC"/>
</dbReference>
<dbReference type="PANTHER" id="PTHR35526:SF3">
    <property type="entry name" value="ANTI-SIGMA-F FACTOR RSBW"/>
    <property type="match status" value="1"/>
</dbReference>
<accession>A0ABS4GT86</accession>
<evidence type="ECO:0000256" key="1">
    <source>
        <dbReference type="ARBA" id="ARBA00022527"/>
    </source>
</evidence>
<comment type="caution">
    <text evidence="3">The sequence shown here is derived from an EMBL/GenBank/DDBJ whole genome shotgun (WGS) entry which is preliminary data.</text>
</comment>
<reference evidence="3 4" key="1">
    <citation type="submission" date="2021-03" db="EMBL/GenBank/DDBJ databases">
        <title>Genomic Encyclopedia of Type Strains, Phase IV (KMG-IV): sequencing the most valuable type-strain genomes for metagenomic binning, comparative biology and taxonomic classification.</title>
        <authorList>
            <person name="Goeker M."/>
        </authorList>
    </citation>
    <scope>NUCLEOTIDE SEQUENCE [LARGE SCALE GENOMIC DNA]</scope>
    <source>
        <strain evidence="3 4">DSM 24738</strain>
    </source>
</reference>
<dbReference type="Proteomes" id="UP001519343">
    <property type="component" value="Unassembled WGS sequence"/>
</dbReference>
<proteinExistence type="predicted"/>
<evidence type="ECO:0000313" key="4">
    <source>
        <dbReference type="Proteomes" id="UP001519343"/>
    </source>
</evidence>
<feature type="domain" description="Histidine kinase/HSP90-like ATPase" evidence="2">
    <location>
        <begin position="19"/>
        <end position="107"/>
    </location>
</feature>
<name>A0ABS4GT86_9BACL</name>
<dbReference type="InterPro" id="IPR003594">
    <property type="entry name" value="HATPase_dom"/>
</dbReference>
<dbReference type="PANTHER" id="PTHR35526">
    <property type="entry name" value="ANTI-SIGMA-F FACTOR RSBW-RELATED"/>
    <property type="match status" value="1"/>
</dbReference>
<dbReference type="InterPro" id="IPR036890">
    <property type="entry name" value="HATPase_C_sf"/>
</dbReference>
<protein>
    <submittedName>
        <fullName evidence="3">Serine/threonine-protein kinase RsbW</fullName>
        <ecNumber evidence="3">2.7.11.1</ecNumber>
    </submittedName>
</protein>
<keyword evidence="1" id="KW-0723">Serine/threonine-protein kinase</keyword>
<evidence type="ECO:0000259" key="2">
    <source>
        <dbReference type="Pfam" id="PF13581"/>
    </source>
</evidence>
<dbReference type="InterPro" id="IPR050267">
    <property type="entry name" value="Anti-sigma-factor_SerPK"/>
</dbReference>